<evidence type="ECO:0000313" key="1">
    <source>
        <dbReference type="EMBL" id="KKK64548.1"/>
    </source>
</evidence>
<sequence length="72" mass="8224">MSETRFITTWNGQGEIISQEPYVVSDEELADEATSKDMRDNLLTKLQQPWNTAQVERAVKALIQLLAKRGLF</sequence>
<organism evidence="1">
    <name type="scientific">marine sediment metagenome</name>
    <dbReference type="NCBI Taxonomy" id="412755"/>
    <lineage>
        <taxon>unclassified sequences</taxon>
        <taxon>metagenomes</taxon>
        <taxon>ecological metagenomes</taxon>
    </lineage>
</organism>
<proteinExistence type="predicted"/>
<gene>
    <name evidence="1" type="ORF">LCGC14_2983090</name>
</gene>
<comment type="caution">
    <text evidence="1">The sequence shown here is derived from an EMBL/GenBank/DDBJ whole genome shotgun (WGS) entry which is preliminary data.</text>
</comment>
<dbReference type="EMBL" id="LAZR01060976">
    <property type="protein sequence ID" value="KKK64548.1"/>
    <property type="molecule type" value="Genomic_DNA"/>
</dbReference>
<accession>A0A0F8X6W7</accession>
<name>A0A0F8X6W7_9ZZZZ</name>
<reference evidence="1" key="1">
    <citation type="journal article" date="2015" name="Nature">
        <title>Complex archaea that bridge the gap between prokaryotes and eukaryotes.</title>
        <authorList>
            <person name="Spang A."/>
            <person name="Saw J.H."/>
            <person name="Jorgensen S.L."/>
            <person name="Zaremba-Niedzwiedzka K."/>
            <person name="Martijn J."/>
            <person name="Lind A.E."/>
            <person name="van Eijk R."/>
            <person name="Schleper C."/>
            <person name="Guy L."/>
            <person name="Ettema T.J."/>
        </authorList>
    </citation>
    <scope>NUCLEOTIDE SEQUENCE</scope>
</reference>
<protein>
    <submittedName>
        <fullName evidence="1">Uncharacterized protein</fullName>
    </submittedName>
</protein>
<dbReference type="AlphaFoldDB" id="A0A0F8X6W7"/>